<dbReference type="GO" id="GO:0030089">
    <property type="term" value="C:phycobilisome"/>
    <property type="evidence" value="ECO:0007669"/>
    <property type="project" value="UniProtKB-KW"/>
</dbReference>
<keyword evidence="11 17" id="KW-0157">Chromophore</keyword>
<evidence type="ECO:0000256" key="13">
    <source>
        <dbReference type="ARBA" id="ARBA00023136"/>
    </source>
</evidence>
<evidence type="ECO:0000256" key="3">
    <source>
        <dbReference type="ARBA" id="ARBA00022448"/>
    </source>
</evidence>
<feature type="binding site" evidence="15">
    <location>
        <position position="72"/>
    </location>
    <ligand>
        <name>(2R,3E)-phycocyanobilin</name>
        <dbReference type="ChEBI" id="CHEBI:85275"/>
        <label>2</label>
    </ligand>
</feature>
<keyword evidence="10 17" id="KW-0249">Electron transport</keyword>
<organism evidence="18 19">
    <name type="scientific">Laurencia snackeyi</name>
    <dbReference type="NCBI Taxonomy" id="1858662"/>
    <lineage>
        <taxon>Eukaryota</taxon>
        <taxon>Rhodophyta</taxon>
        <taxon>Florideophyceae</taxon>
        <taxon>Rhodymeniophycidae</taxon>
        <taxon>Ceramiales</taxon>
        <taxon>Rhodomelaceae</taxon>
        <taxon>Laurencieae</taxon>
        <taxon>Laurencia</taxon>
    </lineage>
</organism>
<dbReference type="PANTHER" id="PTHR34011">
    <property type="entry name" value="PHYCOBILISOME 32.1 KDA LINKER POLYPEPTIDE, PHYCOCYANIN-ASSOCIATED, ROD 2-RELATED"/>
    <property type="match status" value="1"/>
</dbReference>
<keyword evidence="3 17" id="KW-0813">Transport</keyword>
<dbReference type="PANTHER" id="PTHR34011:SF3">
    <property type="entry name" value="ALLOPHYCOCYANIN BETA CHAIN"/>
    <property type="match status" value="1"/>
</dbReference>
<dbReference type="Pfam" id="PF00502">
    <property type="entry name" value="Phycobilisome"/>
    <property type="match status" value="1"/>
</dbReference>
<evidence type="ECO:0000256" key="2">
    <source>
        <dbReference type="ARBA" id="ARBA00008182"/>
    </source>
</evidence>
<evidence type="ECO:0000256" key="4">
    <source>
        <dbReference type="ARBA" id="ARBA00022481"/>
    </source>
</evidence>
<feature type="binding site" description="covalent" evidence="15">
    <location>
        <position position="82"/>
    </location>
    <ligand>
        <name>(2R,3E)-phycocyanobilin</name>
        <dbReference type="ChEBI" id="CHEBI:85275"/>
        <label>2</label>
    </ligand>
</feature>
<dbReference type="Gene3D" id="1.10.490.20">
    <property type="entry name" value="Phycocyanins"/>
    <property type="match status" value="1"/>
</dbReference>
<proteinExistence type="inferred from homology"/>
<dbReference type="PIRSF" id="PIRSF000081">
    <property type="entry name" value="Phycocyanin"/>
    <property type="match status" value="1"/>
</dbReference>
<feature type="modified residue" description="N4-methylasparagine" evidence="16">
    <location>
        <position position="72"/>
    </location>
</feature>
<keyword evidence="8 17" id="KW-0934">Plastid</keyword>
<protein>
    <submittedName>
        <fullName evidence="18">Allophycocyanin beta 18 subunit</fullName>
    </submittedName>
</protein>
<evidence type="ECO:0000256" key="10">
    <source>
        <dbReference type="ARBA" id="ARBA00022982"/>
    </source>
</evidence>
<name>A0A0G4KBG9_9FLOR</name>
<geneLocation type="plastid" evidence="18"/>
<keyword evidence="5 17" id="KW-0150">Chloroplast</keyword>
<gene>
    <name evidence="18" type="primary">apcF</name>
</gene>
<dbReference type="AlphaFoldDB" id="A0A0G4KBG9"/>
<evidence type="ECO:0000313" key="19">
    <source>
        <dbReference type="Proteomes" id="UP000307987"/>
    </source>
</evidence>
<keyword evidence="4" id="KW-0488">Methylation</keyword>
<dbReference type="GO" id="GO:0009535">
    <property type="term" value="C:chloroplast thylakoid membrane"/>
    <property type="evidence" value="ECO:0007669"/>
    <property type="project" value="UniProtKB-SubCell"/>
</dbReference>
<dbReference type="SUPFAM" id="SSF46458">
    <property type="entry name" value="Globin-like"/>
    <property type="match status" value="1"/>
</dbReference>
<evidence type="ECO:0000256" key="15">
    <source>
        <dbReference type="PIRSR" id="PIRSR000081-1"/>
    </source>
</evidence>
<keyword evidence="14 17" id="KW-0089">Bile pigment</keyword>
<dbReference type="Proteomes" id="UP000307987">
    <property type="component" value="Plastid JFC0032_plastid"/>
</dbReference>
<evidence type="ECO:0000256" key="7">
    <source>
        <dbReference type="ARBA" id="ARBA00022549"/>
    </source>
</evidence>
<accession>A0A0G4KBG9</accession>
<keyword evidence="7" id="KW-0042">Antenna complex</keyword>
<evidence type="ECO:0000256" key="1">
    <source>
        <dbReference type="ARBA" id="ARBA00004185"/>
    </source>
</evidence>
<dbReference type="InterPro" id="IPR009050">
    <property type="entry name" value="Globin-like_sf"/>
</dbReference>
<evidence type="ECO:0000256" key="17">
    <source>
        <dbReference type="RuleBase" id="RU004438"/>
    </source>
</evidence>
<comment type="similarity">
    <text evidence="2 17">Belongs to the phycobiliprotein family.</text>
</comment>
<feature type="binding site" evidence="15">
    <location>
        <position position="77"/>
    </location>
    <ligand>
        <name>(2R,3E)-phycocyanobilin</name>
        <dbReference type="ChEBI" id="CHEBI:85275"/>
        <label>2</label>
    </ligand>
</feature>
<evidence type="ECO:0000256" key="6">
    <source>
        <dbReference type="ARBA" id="ARBA00022531"/>
    </source>
</evidence>
<dbReference type="EMBL" id="LN833431">
    <property type="protein sequence ID" value="CRF40084.1"/>
    <property type="molecule type" value="Genomic_DNA"/>
</dbReference>
<keyword evidence="9 17" id="KW-0605">Phycobilisome</keyword>
<evidence type="ECO:0000256" key="9">
    <source>
        <dbReference type="ARBA" id="ARBA00022738"/>
    </source>
</evidence>
<comment type="subcellular location">
    <subcellularLocation>
        <location evidence="1 17">Plastid</location>
        <location evidence="1 17">Chloroplast thylakoid membrane</location>
        <topology evidence="1 17">Peripheral membrane protein</topology>
        <orientation evidence="1 17">Stromal side</orientation>
    </subcellularLocation>
</comment>
<dbReference type="InterPro" id="IPR006245">
    <property type="entry name" value="Allophycocyanin_b"/>
</dbReference>
<evidence type="ECO:0000256" key="12">
    <source>
        <dbReference type="ARBA" id="ARBA00023078"/>
    </source>
</evidence>
<sequence>MQDAITNTLNQYDMIGKYLDKTAMNKLKIYFSTANTRLEAIEIIISKASKIVKETASRLYLEQPELLRPGGNSYTTRKYATCLRDIDYYLRYASYALIADSQDILNERLLDGLKETYLSLNVPIGPTILSVQILKNVVTEEIYNSNQNLNIKDLKVLVEPFDYISQSLSEQNI</sequence>
<keyword evidence="12 17" id="KW-0793">Thylakoid</keyword>
<evidence type="ECO:0000256" key="5">
    <source>
        <dbReference type="ARBA" id="ARBA00022528"/>
    </source>
</evidence>
<evidence type="ECO:0000256" key="14">
    <source>
        <dbReference type="ARBA" id="ARBA00023307"/>
    </source>
</evidence>
<dbReference type="NCBIfam" id="TIGR01337">
    <property type="entry name" value="apcB"/>
    <property type="match status" value="1"/>
</dbReference>
<dbReference type="InterPro" id="IPR012128">
    <property type="entry name" value="Phycobilisome_asu/bsu"/>
</dbReference>
<dbReference type="GO" id="GO:0015979">
    <property type="term" value="P:photosynthesis"/>
    <property type="evidence" value="ECO:0007669"/>
    <property type="project" value="UniProtKB-KW"/>
</dbReference>
<evidence type="ECO:0000256" key="16">
    <source>
        <dbReference type="PIRSR" id="PIRSR000081-2"/>
    </source>
</evidence>
<keyword evidence="6 17" id="KW-0602">Photosynthesis</keyword>
<dbReference type="InterPro" id="IPR038719">
    <property type="entry name" value="Phycobilisome_asu/bsu_sf"/>
</dbReference>
<evidence type="ECO:0000256" key="8">
    <source>
        <dbReference type="ARBA" id="ARBA00022640"/>
    </source>
</evidence>
<evidence type="ECO:0000313" key="18">
    <source>
        <dbReference type="EMBL" id="CRF40084.1"/>
    </source>
</evidence>
<keyword evidence="13 17" id="KW-0472">Membrane</keyword>
<reference evidence="19" key="1">
    <citation type="journal article" date="2017" name="BMC Genomics">
        <title>Complete chloroplast genome of Gracilaria firma (Gracilariaceae, Rhodophyta), with discussion on the use of chloroplast phylogenomics in the subclass Rhodymeniophycidae.</title>
        <authorList>
            <person name="Ng P.K."/>
            <person name="Lin S.M."/>
            <person name="Lim P.E."/>
            <person name="Liu L.C."/>
            <person name="Chen C.M."/>
            <person name="Pai T.W."/>
        </authorList>
    </citation>
    <scope>NUCLEOTIDE SEQUENCE [LARGE SCALE GENOMIC DNA]</scope>
</reference>
<feature type="binding site" evidence="15">
    <location>
        <position position="35"/>
    </location>
    <ligand>
        <name>(2R,3E)-phycocyanobilin</name>
        <dbReference type="ChEBI" id="CHEBI:85275"/>
        <label>1</label>
    </ligand>
</feature>
<evidence type="ECO:0000256" key="11">
    <source>
        <dbReference type="ARBA" id="ARBA00022991"/>
    </source>
</evidence>